<organism evidence="2 3">
    <name type="scientific">Nitrobacter hamburgensis (strain DSM 10229 / NCIMB 13809 / X14)</name>
    <dbReference type="NCBI Taxonomy" id="323097"/>
    <lineage>
        <taxon>Bacteria</taxon>
        <taxon>Pseudomonadati</taxon>
        <taxon>Pseudomonadota</taxon>
        <taxon>Alphaproteobacteria</taxon>
        <taxon>Hyphomicrobiales</taxon>
        <taxon>Nitrobacteraceae</taxon>
        <taxon>Nitrobacter</taxon>
    </lineage>
</organism>
<dbReference type="EMBL" id="CP000319">
    <property type="protein sequence ID" value="ABE64022.1"/>
    <property type="molecule type" value="Genomic_DNA"/>
</dbReference>
<sequence>MCDYSLHLVSSRPAKVADKLVTMELARSKARGFAAVGELGTKLVVHDSPPELAVCLRPGTELAFDDDVQYDSAFSFNFFGASFGMGRVNHRVASFRQIDVNDPYVQHDALEFPNGQILKVNRLIPGQTVTVLQLPVAISHDDNEHEHEHVDAGSVARSHDSPLVLNRTSVGSGMASVLVPSEGAVMLWDTVRSTATRLRVALARSFQRVIAHKQQREAALPAGVVAGEIEAGFQNGMPVGTLPRKPAARTPAKKTKVKSAA</sequence>
<dbReference type="HOGENOM" id="CLU_1119256_0_0_5"/>
<feature type="compositionally biased region" description="Basic residues" evidence="1">
    <location>
        <begin position="251"/>
        <end position="261"/>
    </location>
</feature>
<gene>
    <name evidence="2" type="ordered locus">Nham_3288</name>
</gene>
<protein>
    <submittedName>
        <fullName evidence="2">Uncharacterized protein</fullName>
    </submittedName>
</protein>
<dbReference type="Proteomes" id="UP000001953">
    <property type="component" value="Chromosome"/>
</dbReference>
<dbReference type="OrthoDB" id="7375646at2"/>
<accession>Q1QIC5</accession>
<dbReference type="AlphaFoldDB" id="Q1QIC5"/>
<dbReference type="KEGG" id="nha:Nham_3288"/>
<feature type="region of interest" description="Disordered" evidence="1">
    <location>
        <begin position="237"/>
        <end position="261"/>
    </location>
</feature>
<reference evidence="2 3" key="1">
    <citation type="submission" date="2006-03" db="EMBL/GenBank/DDBJ databases">
        <title>Complete sequence of chromosome of Nitrobacter hamburgensis X14.</title>
        <authorList>
            <consortium name="US DOE Joint Genome Institute"/>
            <person name="Copeland A."/>
            <person name="Lucas S."/>
            <person name="Lapidus A."/>
            <person name="Barry K."/>
            <person name="Detter J.C."/>
            <person name="Glavina del Rio T."/>
            <person name="Hammon N."/>
            <person name="Israni S."/>
            <person name="Dalin E."/>
            <person name="Tice H."/>
            <person name="Pitluck S."/>
            <person name="Chain P."/>
            <person name="Malfatti S."/>
            <person name="Shin M."/>
            <person name="Vergez L."/>
            <person name="Schmutz J."/>
            <person name="Larimer F."/>
            <person name="Land M."/>
            <person name="Hauser L."/>
            <person name="Kyrpides N."/>
            <person name="Ivanova N."/>
            <person name="Ward B."/>
            <person name="Arp D."/>
            <person name="Klotz M."/>
            <person name="Stein L."/>
            <person name="O'Mullan G."/>
            <person name="Starkenburg S."/>
            <person name="Sayavedra L."/>
            <person name="Poret-Peterson A.T."/>
            <person name="Gentry M.E."/>
            <person name="Bruce D."/>
            <person name="Richardson P."/>
        </authorList>
    </citation>
    <scope>NUCLEOTIDE SEQUENCE [LARGE SCALE GENOMIC DNA]</scope>
    <source>
        <strain evidence="3">DSM 10229 / NCIMB 13809 / X14</strain>
    </source>
</reference>
<keyword evidence="3" id="KW-1185">Reference proteome</keyword>
<name>Q1QIC5_NITHX</name>
<proteinExistence type="predicted"/>
<evidence type="ECO:0000313" key="3">
    <source>
        <dbReference type="Proteomes" id="UP000001953"/>
    </source>
</evidence>
<dbReference type="eggNOG" id="ENOG5033ZZE">
    <property type="taxonomic scope" value="Bacteria"/>
</dbReference>
<evidence type="ECO:0000313" key="2">
    <source>
        <dbReference type="EMBL" id="ABE64022.1"/>
    </source>
</evidence>
<evidence type="ECO:0000256" key="1">
    <source>
        <dbReference type="SAM" id="MobiDB-lite"/>
    </source>
</evidence>